<dbReference type="EMBL" id="JACIDS010000004">
    <property type="protein sequence ID" value="MBB3932663.1"/>
    <property type="molecule type" value="Genomic_DNA"/>
</dbReference>
<proteinExistence type="predicted"/>
<evidence type="ECO:0000256" key="5">
    <source>
        <dbReference type="ARBA" id="ARBA00023136"/>
    </source>
</evidence>
<protein>
    <submittedName>
        <fullName evidence="8">Tight adherence protein B</fullName>
    </submittedName>
</protein>
<comment type="subcellular location">
    <subcellularLocation>
        <location evidence="1">Cell membrane</location>
        <topology evidence="1">Multi-pass membrane protein</topology>
    </subcellularLocation>
</comment>
<feature type="transmembrane region" description="Helical" evidence="6">
    <location>
        <begin position="104"/>
        <end position="122"/>
    </location>
</feature>
<sequence>MLGSNALVIVIVLLSTLSAGALAYLLLADRIRDEGRVDQRRIQVTSRAAVVAAPRQSEQNKRRRTIQETLKEIEQKQKARAKQSKSPPLALRLQQAGLEWSRRTFLLISFGSAAFAAFLAWIFGIPLYAVAAAAIVGGLGVPRWIIGFFRKRRFRRFTNEFPNAVDVIVRGIRAGLPVGDCLRVIATEAREPVRTEFRIIVDQQQGLGLPLPDAVARLPERVPLAEANFFAIVITIQQRAGGNLAEALGNLSRILRERAKMKGKIKAMSMEAKASAWIIGALPVFVMAITYFTSPRYIMLLFSDPIGNVILACAGVWMALGVFVMRRMIDFKY</sequence>
<gene>
    <name evidence="8" type="ORF">GGR25_003721</name>
</gene>
<dbReference type="PANTHER" id="PTHR35007">
    <property type="entry name" value="INTEGRAL MEMBRANE PROTEIN-RELATED"/>
    <property type="match status" value="1"/>
</dbReference>
<dbReference type="InterPro" id="IPR018076">
    <property type="entry name" value="T2SS_GspF_dom"/>
</dbReference>
<dbReference type="RefSeq" id="WP_183400267.1">
    <property type="nucleotide sequence ID" value="NZ_JACIDS010000004.1"/>
</dbReference>
<feature type="domain" description="Type II secretion system protein GspF" evidence="7">
    <location>
        <begin position="166"/>
        <end position="290"/>
    </location>
</feature>
<dbReference type="AlphaFoldDB" id="A0A840ATU8"/>
<feature type="transmembrane region" description="Helical" evidence="6">
    <location>
        <begin position="306"/>
        <end position="325"/>
    </location>
</feature>
<keyword evidence="2" id="KW-1003">Cell membrane</keyword>
<keyword evidence="3 6" id="KW-0812">Transmembrane</keyword>
<dbReference type="GO" id="GO:0005886">
    <property type="term" value="C:plasma membrane"/>
    <property type="evidence" value="ECO:0007669"/>
    <property type="project" value="UniProtKB-SubCell"/>
</dbReference>
<keyword evidence="5 6" id="KW-0472">Membrane</keyword>
<evidence type="ECO:0000313" key="8">
    <source>
        <dbReference type="EMBL" id="MBB3932663.1"/>
    </source>
</evidence>
<evidence type="ECO:0000259" key="7">
    <source>
        <dbReference type="Pfam" id="PF00482"/>
    </source>
</evidence>
<feature type="transmembrane region" description="Helical" evidence="6">
    <location>
        <begin position="274"/>
        <end position="294"/>
    </location>
</feature>
<organism evidence="8 9">
    <name type="scientific">Kaistia hirudinis</name>
    <dbReference type="NCBI Taxonomy" id="1293440"/>
    <lineage>
        <taxon>Bacteria</taxon>
        <taxon>Pseudomonadati</taxon>
        <taxon>Pseudomonadota</taxon>
        <taxon>Alphaproteobacteria</taxon>
        <taxon>Hyphomicrobiales</taxon>
        <taxon>Kaistiaceae</taxon>
        <taxon>Kaistia</taxon>
    </lineage>
</organism>
<dbReference type="Proteomes" id="UP000553963">
    <property type="component" value="Unassembled WGS sequence"/>
</dbReference>
<evidence type="ECO:0000256" key="6">
    <source>
        <dbReference type="SAM" id="Phobius"/>
    </source>
</evidence>
<keyword evidence="4 6" id="KW-1133">Transmembrane helix</keyword>
<feature type="transmembrane region" description="Helical" evidence="6">
    <location>
        <begin position="6"/>
        <end position="27"/>
    </location>
</feature>
<evidence type="ECO:0000256" key="2">
    <source>
        <dbReference type="ARBA" id="ARBA00022475"/>
    </source>
</evidence>
<comment type="caution">
    <text evidence="8">The sequence shown here is derived from an EMBL/GenBank/DDBJ whole genome shotgun (WGS) entry which is preliminary data.</text>
</comment>
<evidence type="ECO:0000256" key="3">
    <source>
        <dbReference type="ARBA" id="ARBA00022692"/>
    </source>
</evidence>
<dbReference type="PANTHER" id="PTHR35007:SF1">
    <property type="entry name" value="PILUS ASSEMBLY PROTEIN"/>
    <property type="match status" value="1"/>
</dbReference>
<reference evidence="8 9" key="1">
    <citation type="submission" date="2020-08" db="EMBL/GenBank/DDBJ databases">
        <title>Genomic Encyclopedia of Type Strains, Phase IV (KMG-IV): sequencing the most valuable type-strain genomes for metagenomic binning, comparative biology and taxonomic classification.</title>
        <authorList>
            <person name="Goeker M."/>
        </authorList>
    </citation>
    <scope>NUCLEOTIDE SEQUENCE [LARGE SCALE GENOMIC DNA]</scope>
    <source>
        <strain evidence="8 9">DSM 25966</strain>
    </source>
</reference>
<dbReference type="Pfam" id="PF00482">
    <property type="entry name" value="T2SSF"/>
    <property type="match status" value="1"/>
</dbReference>
<evidence type="ECO:0000256" key="4">
    <source>
        <dbReference type="ARBA" id="ARBA00022989"/>
    </source>
</evidence>
<dbReference type="Gene3D" id="1.20.81.30">
    <property type="entry name" value="Type II secretion system (T2SS), domain F"/>
    <property type="match status" value="1"/>
</dbReference>
<accession>A0A840ATU8</accession>
<evidence type="ECO:0000256" key="1">
    <source>
        <dbReference type="ARBA" id="ARBA00004651"/>
    </source>
</evidence>
<dbReference type="InterPro" id="IPR042094">
    <property type="entry name" value="T2SS_GspF_sf"/>
</dbReference>
<feature type="transmembrane region" description="Helical" evidence="6">
    <location>
        <begin position="128"/>
        <end position="146"/>
    </location>
</feature>
<name>A0A840ATU8_9HYPH</name>
<evidence type="ECO:0000313" key="9">
    <source>
        <dbReference type="Proteomes" id="UP000553963"/>
    </source>
</evidence>
<keyword evidence="9" id="KW-1185">Reference proteome</keyword>